<dbReference type="Proteomes" id="UP000288805">
    <property type="component" value="Unassembled WGS sequence"/>
</dbReference>
<dbReference type="AlphaFoldDB" id="A0A438KGS6"/>
<protein>
    <submittedName>
        <fullName evidence="1">Uncharacterized protein</fullName>
    </submittedName>
</protein>
<name>A0A438KGS6_VITVI</name>
<reference evidence="1 2" key="1">
    <citation type="journal article" date="2018" name="PLoS Genet.">
        <title>Population sequencing reveals clonal diversity and ancestral inbreeding in the grapevine cultivar Chardonnay.</title>
        <authorList>
            <person name="Roach M.J."/>
            <person name="Johnson D.L."/>
            <person name="Bohlmann J."/>
            <person name="van Vuuren H.J."/>
            <person name="Jones S.J."/>
            <person name="Pretorius I.S."/>
            <person name="Schmidt S.A."/>
            <person name="Borneman A.R."/>
        </authorList>
    </citation>
    <scope>NUCLEOTIDE SEQUENCE [LARGE SCALE GENOMIC DNA]</scope>
    <source>
        <strain evidence="2">cv. Chardonnay</strain>
        <tissue evidence="1">Leaf</tissue>
    </source>
</reference>
<accession>A0A438KGS6</accession>
<organism evidence="1 2">
    <name type="scientific">Vitis vinifera</name>
    <name type="common">Grape</name>
    <dbReference type="NCBI Taxonomy" id="29760"/>
    <lineage>
        <taxon>Eukaryota</taxon>
        <taxon>Viridiplantae</taxon>
        <taxon>Streptophyta</taxon>
        <taxon>Embryophyta</taxon>
        <taxon>Tracheophyta</taxon>
        <taxon>Spermatophyta</taxon>
        <taxon>Magnoliopsida</taxon>
        <taxon>eudicotyledons</taxon>
        <taxon>Gunneridae</taxon>
        <taxon>Pentapetalae</taxon>
        <taxon>rosids</taxon>
        <taxon>Vitales</taxon>
        <taxon>Vitaceae</taxon>
        <taxon>Viteae</taxon>
        <taxon>Vitis</taxon>
    </lineage>
</organism>
<comment type="caution">
    <text evidence="1">The sequence shown here is derived from an EMBL/GenBank/DDBJ whole genome shotgun (WGS) entry which is preliminary data.</text>
</comment>
<proteinExistence type="predicted"/>
<gene>
    <name evidence="1" type="ORF">CK203_004470</name>
</gene>
<sequence length="188" mass="21669">MRGGKSWFAIESKTFEVSLEEIREKLRGIIVEMSRGFSSWIRFGVASSRKFLEGLEECCSEEKKGRLVKVWEEEGRKFRVERRENGARRYIICSVVDVETKRFCLVVPEDKGLIGGWAIFAEKLRALGVVTQEEAKFEEALRIDSKPKMVIVEGKTEECLRKKVEGEKKTFVDVAKEMLYGYRLEGEG</sequence>
<evidence type="ECO:0000313" key="2">
    <source>
        <dbReference type="Proteomes" id="UP000288805"/>
    </source>
</evidence>
<dbReference type="EMBL" id="QGNW01000007">
    <property type="protein sequence ID" value="RVX20412.1"/>
    <property type="molecule type" value="Genomic_DNA"/>
</dbReference>
<evidence type="ECO:0000313" key="1">
    <source>
        <dbReference type="EMBL" id="RVX20412.1"/>
    </source>
</evidence>